<gene>
    <name evidence="1" type="ORF">DU000_08675</name>
</gene>
<accession>A0A368L1W8</accession>
<proteinExistence type="predicted"/>
<dbReference type="RefSeq" id="WP_114402994.1">
    <property type="nucleotide sequence ID" value="NZ_QPGB01000003.1"/>
</dbReference>
<evidence type="ECO:0000313" key="1">
    <source>
        <dbReference type="EMBL" id="RCS57512.1"/>
    </source>
</evidence>
<reference evidence="1 2" key="1">
    <citation type="journal article" date="2018" name="Int. J. Syst. Evol. Microbiol.">
        <title>Parvibium lacunae gen. nov., sp. nov., a new member of the family Alcaligenaceae isolated from a freshwater pond.</title>
        <authorList>
            <person name="Chen W.M."/>
            <person name="Xie P.B."/>
            <person name="Hsu M.Y."/>
            <person name="Sheu S.Y."/>
        </authorList>
    </citation>
    <scope>NUCLEOTIDE SEQUENCE [LARGE SCALE GENOMIC DNA]</scope>
    <source>
        <strain evidence="1 2">KMB9</strain>
    </source>
</reference>
<sequence length="113" mass="12695">MNKKQELALRKELLVMRAAIERAELAEQIATIRHPQQTSWWRKGLQFALPGLLKGRGAGVALAVVRKLPALLSASSFLVSKTKHPIVLRGLRWAGIGVAVWQALKWWRSGRDH</sequence>
<evidence type="ECO:0008006" key="3">
    <source>
        <dbReference type="Google" id="ProtNLM"/>
    </source>
</evidence>
<dbReference type="AlphaFoldDB" id="A0A368L1W8"/>
<comment type="caution">
    <text evidence="1">The sequence shown here is derived from an EMBL/GenBank/DDBJ whole genome shotgun (WGS) entry which is preliminary data.</text>
</comment>
<protein>
    <recommendedName>
        <fullName evidence="3">DUF3318 domain-containing protein</fullName>
    </recommendedName>
</protein>
<keyword evidence="2" id="KW-1185">Reference proteome</keyword>
<evidence type="ECO:0000313" key="2">
    <source>
        <dbReference type="Proteomes" id="UP000252357"/>
    </source>
</evidence>
<dbReference type="Proteomes" id="UP000252357">
    <property type="component" value="Unassembled WGS sequence"/>
</dbReference>
<name>A0A368L1W8_9BURK</name>
<dbReference type="EMBL" id="QPGB01000003">
    <property type="protein sequence ID" value="RCS57512.1"/>
    <property type="molecule type" value="Genomic_DNA"/>
</dbReference>
<organism evidence="1 2">
    <name type="scientific">Parvibium lacunae</name>
    <dbReference type="NCBI Taxonomy" id="1888893"/>
    <lineage>
        <taxon>Bacteria</taxon>
        <taxon>Pseudomonadati</taxon>
        <taxon>Pseudomonadota</taxon>
        <taxon>Betaproteobacteria</taxon>
        <taxon>Burkholderiales</taxon>
        <taxon>Alcaligenaceae</taxon>
        <taxon>Parvibium</taxon>
    </lineage>
</organism>
<dbReference type="OrthoDB" id="8639152at2"/>